<evidence type="ECO:0000313" key="5">
    <source>
        <dbReference type="Proteomes" id="UP000494040"/>
    </source>
</evidence>
<evidence type="ECO:0000259" key="3">
    <source>
        <dbReference type="Pfam" id="PF03914"/>
    </source>
</evidence>
<feature type="compositionally biased region" description="Basic and acidic residues" evidence="2">
    <location>
        <begin position="743"/>
        <end position="758"/>
    </location>
</feature>
<evidence type="ECO:0000256" key="2">
    <source>
        <dbReference type="SAM" id="MobiDB-lite"/>
    </source>
</evidence>
<dbReference type="OMA" id="EIWCNDE"/>
<dbReference type="GO" id="GO:0005634">
    <property type="term" value="C:nucleus"/>
    <property type="evidence" value="ECO:0007669"/>
    <property type="project" value="UniProtKB-ARBA"/>
</dbReference>
<protein>
    <recommendedName>
        <fullName evidence="3">CCAAT-binding factor domain-containing protein</fullName>
    </recommendedName>
</protein>
<feature type="region of interest" description="Disordered" evidence="2">
    <location>
        <begin position="702"/>
        <end position="721"/>
    </location>
</feature>
<accession>A0A8I6RY24</accession>
<feature type="region of interest" description="Disordered" evidence="2">
    <location>
        <begin position="727"/>
        <end position="758"/>
    </location>
</feature>
<evidence type="ECO:0000313" key="4">
    <source>
        <dbReference type="EnsemblMetazoa" id="XP_014253433.1"/>
    </source>
</evidence>
<dbReference type="InterPro" id="IPR005612">
    <property type="entry name" value="CCAAT-binding_factor"/>
</dbReference>
<dbReference type="InterPro" id="IPR040155">
    <property type="entry name" value="CEBPZ/Mak21-like"/>
</dbReference>
<feature type="domain" description="CCAAT-binding factor" evidence="3">
    <location>
        <begin position="355"/>
        <end position="551"/>
    </location>
</feature>
<dbReference type="Pfam" id="PF03914">
    <property type="entry name" value="CBF"/>
    <property type="match status" value="1"/>
</dbReference>
<feature type="compositionally biased region" description="Basic residues" evidence="2">
    <location>
        <begin position="815"/>
        <end position="837"/>
    </location>
</feature>
<feature type="region of interest" description="Disordered" evidence="2">
    <location>
        <begin position="788"/>
        <end position="837"/>
    </location>
</feature>
<feature type="compositionally biased region" description="Basic and acidic residues" evidence="2">
    <location>
        <begin position="794"/>
        <end position="814"/>
    </location>
</feature>
<dbReference type="SUPFAM" id="SSF48371">
    <property type="entry name" value="ARM repeat"/>
    <property type="match status" value="1"/>
</dbReference>
<feature type="compositionally biased region" description="Acidic residues" evidence="2">
    <location>
        <begin position="705"/>
        <end position="718"/>
    </location>
</feature>
<sequence length="837" mass="96708">MDDIYNEANVSKWYEEFRNEEFDDLKLIVENDELISLRIEAQNVLENESKIYHSRQGKGGNNRNVSWVKKIMSKGTAKDKVAAYVLTIQNSPIHNINHISSLINMVKVSKKKECILIMETLADLFLEDLLIPNKKLKSFDKQPLSKLNELTSGCAQARKKRLLAWIFEEKLKELFDQFVCAIDTIAKDTIEANRIKAVSILFKLLSCHPEKEQILLQNLINKLGDPSQKVVAKVIYCLTMLLRVHPNMKQVVLNEVEKLLFRPNVNFRTQYYCICFLSQFIFNDNDANIARNVINIYFSFFKASIKKGEVDSRLMGALLMGVKRAYPFADIKDGSMSQHIDTLYKLVHLTTFNISVHALCLLQQISDSNNDRFYGALYRKILDPKLSASCHHAVFINLLYKALSVDQNTSRIIAFIKRLFQICFYVPVPLTCGILYLISQLMSAGGKELYASVLQQKDDCLDNFSSDEEEKYIDIEEQQEKDKDFSNFHKNEKKTSAGWAYSEFNIRKGIRTSGSYNPLARNPAFASADKSIYFELTQLSQHFHPTVALFASKLLKREPIVYDGDPLADFTINRFLERFVFKNPKNTRSVDGMTKGPDPQLAPRKYYIPPGVKALHVTSDRYLDQSECQIPVDELFVYKYLKVKHEKRSANKSNSDDDDDLESVASEEFEEMIDNMTRTKKEKMDFFNDIGQNLIKKTKGKTELLSEDEMEDDEYSDLSDDKEVMEFSSDSDFDNDRTFNQTKNEKSHSVKKGDRKKKMENNFNNLFAPAEEFSEILEEAGSAVHKHGMINSVENKDNAAPKQLDWEKKRENWRKNRSKKTKRKIQNSSKFAKRQKK</sequence>
<comment type="similarity">
    <text evidence="1">Belongs to the CBF/MAK21 family.</text>
</comment>
<dbReference type="PANTHER" id="PTHR12048:SF0">
    <property type="entry name" value="CCAAT_ENHANCER-BINDING PROTEIN ZETA"/>
    <property type="match status" value="1"/>
</dbReference>
<dbReference type="InterPro" id="IPR011989">
    <property type="entry name" value="ARM-like"/>
</dbReference>
<proteinExistence type="inferred from homology"/>
<evidence type="ECO:0000256" key="1">
    <source>
        <dbReference type="ARBA" id="ARBA00007797"/>
    </source>
</evidence>
<dbReference type="GeneID" id="106668817"/>
<dbReference type="KEGG" id="clec:106668817"/>
<organism evidence="4 5">
    <name type="scientific">Cimex lectularius</name>
    <name type="common">Bed bug</name>
    <name type="synonym">Acanthia lectularia</name>
    <dbReference type="NCBI Taxonomy" id="79782"/>
    <lineage>
        <taxon>Eukaryota</taxon>
        <taxon>Metazoa</taxon>
        <taxon>Ecdysozoa</taxon>
        <taxon>Arthropoda</taxon>
        <taxon>Hexapoda</taxon>
        <taxon>Insecta</taxon>
        <taxon>Pterygota</taxon>
        <taxon>Neoptera</taxon>
        <taxon>Paraneoptera</taxon>
        <taxon>Hemiptera</taxon>
        <taxon>Heteroptera</taxon>
        <taxon>Panheteroptera</taxon>
        <taxon>Cimicomorpha</taxon>
        <taxon>Cimicidae</taxon>
        <taxon>Cimex</taxon>
    </lineage>
</organism>
<dbReference type="InterPro" id="IPR016024">
    <property type="entry name" value="ARM-type_fold"/>
</dbReference>
<reference evidence="4" key="1">
    <citation type="submission" date="2022-01" db="UniProtKB">
        <authorList>
            <consortium name="EnsemblMetazoa"/>
        </authorList>
    </citation>
    <scope>IDENTIFICATION</scope>
</reference>
<dbReference type="Gene3D" id="1.25.10.10">
    <property type="entry name" value="Leucine-rich Repeat Variant"/>
    <property type="match status" value="1"/>
</dbReference>
<dbReference type="EnsemblMetazoa" id="XM_014397947.2">
    <property type="protein sequence ID" value="XP_014253433.1"/>
    <property type="gene ID" value="LOC106668817"/>
</dbReference>
<dbReference type="PANTHER" id="PTHR12048">
    <property type="entry name" value="CCAAT-BINDING FACTOR-RELATED"/>
    <property type="match status" value="1"/>
</dbReference>
<keyword evidence="5" id="KW-1185">Reference proteome</keyword>
<dbReference type="Proteomes" id="UP000494040">
    <property type="component" value="Unassembled WGS sequence"/>
</dbReference>
<dbReference type="RefSeq" id="XP_014253433.1">
    <property type="nucleotide sequence ID" value="XM_014397947.2"/>
</dbReference>
<dbReference type="OrthoDB" id="28947at2759"/>
<dbReference type="AlphaFoldDB" id="A0A8I6RY24"/>
<name>A0A8I6RY24_CIMLE</name>